<protein>
    <submittedName>
        <fullName evidence="2">Uncharacterized protein</fullName>
    </submittedName>
</protein>
<feature type="transmembrane region" description="Helical" evidence="1">
    <location>
        <begin position="102"/>
        <end position="128"/>
    </location>
</feature>
<accession>A0A1M5YIJ1</accession>
<evidence type="ECO:0000313" key="3">
    <source>
        <dbReference type="Proteomes" id="UP000184226"/>
    </source>
</evidence>
<gene>
    <name evidence="2" type="ORF">SAMN04488135_109125</name>
</gene>
<evidence type="ECO:0000256" key="1">
    <source>
        <dbReference type="SAM" id="Phobius"/>
    </source>
</evidence>
<keyword evidence="1" id="KW-0812">Transmembrane</keyword>
<dbReference type="EMBL" id="FQXE01000009">
    <property type="protein sequence ID" value="SHI11815.1"/>
    <property type="molecule type" value="Genomic_DNA"/>
</dbReference>
<proteinExistence type="predicted"/>
<dbReference type="RefSeq" id="WP_073104890.1">
    <property type="nucleotide sequence ID" value="NZ_FQXE01000009.1"/>
</dbReference>
<evidence type="ECO:0000313" key="2">
    <source>
        <dbReference type="EMBL" id="SHI11815.1"/>
    </source>
</evidence>
<dbReference type="OrthoDB" id="8637285at2"/>
<keyword evidence="3" id="KW-1185">Reference proteome</keyword>
<sequence>MQSEPENTPPPRSKLEYMYRDLLVECDRLLTRNEALATQIRDTAMSLGALPTVLRQSASTIAVQASSQANRQIQDATQTLVAADRALQRAHQALHRASLRNAWFVACVSALCGLAGGLLSALIVVVLMQG</sequence>
<organism evidence="2 3">
    <name type="scientific">Pollutimonas bauzanensis</name>
    <dbReference type="NCBI Taxonomy" id="658167"/>
    <lineage>
        <taxon>Bacteria</taxon>
        <taxon>Pseudomonadati</taxon>
        <taxon>Pseudomonadota</taxon>
        <taxon>Betaproteobacteria</taxon>
        <taxon>Burkholderiales</taxon>
        <taxon>Alcaligenaceae</taxon>
        <taxon>Pollutimonas</taxon>
    </lineage>
</organism>
<keyword evidence="1" id="KW-0472">Membrane</keyword>
<dbReference type="AlphaFoldDB" id="A0A1M5YIJ1"/>
<name>A0A1M5YIJ1_9BURK</name>
<reference evidence="2 3" key="1">
    <citation type="submission" date="2016-11" db="EMBL/GenBank/DDBJ databases">
        <authorList>
            <person name="Jaros S."/>
            <person name="Januszkiewicz K."/>
            <person name="Wedrychowicz H."/>
        </authorList>
    </citation>
    <scope>NUCLEOTIDE SEQUENCE [LARGE SCALE GENOMIC DNA]</scope>
    <source>
        <strain evidence="2 3">CGMCC 1.10190</strain>
    </source>
</reference>
<dbReference type="STRING" id="658167.SAMN04488135_109125"/>
<dbReference type="Proteomes" id="UP000184226">
    <property type="component" value="Unassembled WGS sequence"/>
</dbReference>
<keyword evidence="1" id="KW-1133">Transmembrane helix</keyword>